<sequence length="227" mass="25451">MHVTVSSAVYQIHAIGKEVSLVQKLESIGETMESKLPKEKPKSLALRRNLEKLQLELRNIIQGVKRNNGTWGFPRYGVGEEFQDQTEANGPESYKGNYSELNYTDEEPVTEMKFTATGSKAELVPEPLLTPFIVNESAVNSSCIPPGEGFSSKATDISQSKGSETDAPRDSGDEQDIEENRLMASFVQEIEDLMELQQANQEENWMNFDSFSLGLDEIEKKIQHDDD</sequence>
<dbReference type="EMBL" id="JAYMYR010000007">
    <property type="protein sequence ID" value="KAK7353985.1"/>
    <property type="molecule type" value="Genomic_DNA"/>
</dbReference>
<feature type="compositionally biased region" description="Basic and acidic residues" evidence="1">
    <location>
        <begin position="163"/>
        <end position="172"/>
    </location>
</feature>
<accession>A0AAN9MFN2</accession>
<gene>
    <name evidence="2" type="ORF">VNO80_19441</name>
</gene>
<feature type="region of interest" description="Disordered" evidence="1">
    <location>
        <begin position="145"/>
        <end position="176"/>
    </location>
</feature>
<evidence type="ECO:0000313" key="2">
    <source>
        <dbReference type="EMBL" id="KAK7353985.1"/>
    </source>
</evidence>
<name>A0AAN9MFN2_PHACN</name>
<proteinExistence type="predicted"/>
<organism evidence="2 3">
    <name type="scientific">Phaseolus coccineus</name>
    <name type="common">Scarlet runner bean</name>
    <name type="synonym">Phaseolus multiflorus</name>
    <dbReference type="NCBI Taxonomy" id="3886"/>
    <lineage>
        <taxon>Eukaryota</taxon>
        <taxon>Viridiplantae</taxon>
        <taxon>Streptophyta</taxon>
        <taxon>Embryophyta</taxon>
        <taxon>Tracheophyta</taxon>
        <taxon>Spermatophyta</taxon>
        <taxon>Magnoliopsida</taxon>
        <taxon>eudicotyledons</taxon>
        <taxon>Gunneridae</taxon>
        <taxon>Pentapetalae</taxon>
        <taxon>rosids</taxon>
        <taxon>fabids</taxon>
        <taxon>Fabales</taxon>
        <taxon>Fabaceae</taxon>
        <taxon>Papilionoideae</taxon>
        <taxon>50 kb inversion clade</taxon>
        <taxon>NPAAA clade</taxon>
        <taxon>indigoferoid/millettioid clade</taxon>
        <taxon>Phaseoleae</taxon>
        <taxon>Phaseolus</taxon>
    </lineage>
</organism>
<reference evidence="2 3" key="1">
    <citation type="submission" date="2024-01" db="EMBL/GenBank/DDBJ databases">
        <title>The genomes of 5 underutilized Papilionoideae crops provide insights into root nodulation and disease resistanc.</title>
        <authorList>
            <person name="Jiang F."/>
        </authorList>
    </citation>
    <scope>NUCLEOTIDE SEQUENCE [LARGE SCALE GENOMIC DNA]</scope>
    <source>
        <strain evidence="2">JINMINGXINNONG_FW02</strain>
        <tissue evidence="2">Leaves</tissue>
    </source>
</reference>
<keyword evidence="3" id="KW-1185">Reference proteome</keyword>
<evidence type="ECO:0000313" key="3">
    <source>
        <dbReference type="Proteomes" id="UP001374584"/>
    </source>
</evidence>
<protein>
    <submittedName>
        <fullName evidence="2">Uncharacterized protein</fullName>
    </submittedName>
</protein>
<comment type="caution">
    <text evidence="2">The sequence shown here is derived from an EMBL/GenBank/DDBJ whole genome shotgun (WGS) entry which is preliminary data.</text>
</comment>
<dbReference type="Proteomes" id="UP001374584">
    <property type="component" value="Unassembled WGS sequence"/>
</dbReference>
<feature type="compositionally biased region" description="Polar residues" evidence="1">
    <location>
        <begin position="152"/>
        <end position="162"/>
    </location>
</feature>
<dbReference type="AlphaFoldDB" id="A0AAN9MFN2"/>
<evidence type="ECO:0000256" key="1">
    <source>
        <dbReference type="SAM" id="MobiDB-lite"/>
    </source>
</evidence>